<dbReference type="InterPro" id="IPR010664">
    <property type="entry name" value="LipoPS_assembly_LptC-rel"/>
</dbReference>
<evidence type="ECO:0000256" key="3">
    <source>
        <dbReference type="ARBA" id="ARBA00022692"/>
    </source>
</evidence>
<evidence type="ECO:0000313" key="6">
    <source>
        <dbReference type="EMBL" id="PSB91779.1"/>
    </source>
</evidence>
<sequence length="205" mass="22688">MSPASPASLLATALLASIVGGTYWLVQKTLPNQDTCTKYVKRHIPDYYVDNLVISILSSTGKTQYRVNAQHIAHYEDDETTHLELPTVRAFSQDQPEVTAMSKRGMLNSDMSIIDLNDNVIVNRKADFRNPTMQAFSSHFQILINNDIIHTDTPVKLFHGQSTMNASGIILNNSKRSLQLLGNVHGTIHPTSLKNVLTASMQATP</sequence>
<dbReference type="EMBL" id="MUHY01000002">
    <property type="protein sequence ID" value="PSB91779.1"/>
    <property type="molecule type" value="Genomic_DNA"/>
</dbReference>
<evidence type="ECO:0000256" key="4">
    <source>
        <dbReference type="ARBA" id="ARBA00022989"/>
    </source>
</evidence>
<dbReference type="PANTHER" id="PTHR37481">
    <property type="entry name" value="LIPOPOLYSACCHARIDE EXPORT SYSTEM PROTEIN LPTC"/>
    <property type="match status" value="1"/>
</dbReference>
<dbReference type="NCBIfam" id="TIGR04409">
    <property type="entry name" value="LptC_YrbK"/>
    <property type="match status" value="1"/>
</dbReference>
<keyword evidence="3" id="KW-0812">Transmembrane</keyword>
<proteinExistence type="predicted"/>
<keyword evidence="5" id="KW-0472">Membrane</keyword>
<dbReference type="Pfam" id="PF06835">
    <property type="entry name" value="LptC"/>
    <property type="match status" value="1"/>
</dbReference>
<protein>
    <submittedName>
        <fullName evidence="6">Lipopolysaccharide export system protein LptC</fullName>
    </submittedName>
</protein>
<reference evidence="6 7" key="1">
    <citation type="journal article" date="2017" name="Front. Microbiol.">
        <title>Genome of Ca. Pandoraea novymonadis, an Endosymbiotic Bacterium of the Trypanosomatid Novymonas esmeraldas.</title>
        <authorList>
            <person name="Kostygov A.Y."/>
            <person name="Butenko A."/>
            <person name="Nenarokova A."/>
            <person name="Tashyreva D."/>
            <person name="Flegontov P."/>
            <person name="Lukes J."/>
            <person name="Yurchenko V."/>
        </authorList>
    </citation>
    <scope>NUCLEOTIDE SEQUENCE [LARGE SCALE GENOMIC DNA]</scope>
    <source>
        <strain evidence="6 7">E262</strain>
    </source>
</reference>
<gene>
    <name evidence="6" type="primary">lptC</name>
    <name evidence="6" type="ORF">BZL35_00822</name>
</gene>
<dbReference type="Gene3D" id="2.60.450.10">
    <property type="entry name" value="Lipopolysaccharide (LPS) transport protein A like domain"/>
    <property type="match status" value="1"/>
</dbReference>
<dbReference type="InterPro" id="IPR026265">
    <property type="entry name" value="LptC"/>
</dbReference>
<comment type="caution">
    <text evidence="6">The sequence shown here is derived from an EMBL/GenBank/DDBJ whole genome shotgun (WGS) entry which is preliminary data.</text>
</comment>
<accession>A0ABX5FDF4</accession>
<evidence type="ECO:0000256" key="5">
    <source>
        <dbReference type="ARBA" id="ARBA00023136"/>
    </source>
</evidence>
<evidence type="ECO:0000256" key="2">
    <source>
        <dbReference type="ARBA" id="ARBA00022519"/>
    </source>
</evidence>
<dbReference type="InterPro" id="IPR052363">
    <property type="entry name" value="LPS_export_LptC"/>
</dbReference>
<keyword evidence="1" id="KW-1003">Cell membrane</keyword>
<evidence type="ECO:0000256" key="1">
    <source>
        <dbReference type="ARBA" id="ARBA00022475"/>
    </source>
</evidence>
<dbReference type="PANTHER" id="PTHR37481:SF1">
    <property type="entry name" value="LIPOPOLYSACCHARIDE EXPORT SYSTEM PROTEIN LPTC"/>
    <property type="match status" value="1"/>
</dbReference>
<keyword evidence="4" id="KW-1133">Transmembrane helix</keyword>
<keyword evidence="7" id="KW-1185">Reference proteome</keyword>
<organism evidence="6 7">
    <name type="scientific">Candidatus Pandoraea novymonadis</name>
    <dbReference type="NCBI Taxonomy" id="1808959"/>
    <lineage>
        <taxon>Bacteria</taxon>
        <taxon>Pseudomonadati</taxon>
        <taxon>Pseudomonadota</taxon>
        <taxon>Betaproteobacteria</taxon>
        <taxon>Burkholderiales</taxon>
        <taxon>Burkholderiaceae</taxon>
        <taxon>Pandoraea</taxon>
    </lineage>
</organism>
<dbReference type="Proteomes" id="UP000242660">
    <property type="component" value="Unassembled WGS sequence"/>
</dbReference>
<name>A0ABX5FDF4_9BURK</name>
<evidence type="ECO:0000313" key="7">
    <source>
        <dbReference type="Proteomes" id="UP000242660"/>
    </source>
</evidence>
<dbReference type="RefSeq" id="WP_106182958.1">
    <property type="nucleotide sequence ID" value="NZ_MUHY01000002.1"/>
</dbReference>
<keyword evidence="2" id="KW-0997">Cell inner membrane</keyword>